<evidence type="ECO:0000256" key="6">
    <source>
        <dbReference type="ARBA" id="ARBA00022982"/>
    </source>
</evidence>
<sequence precursor="true">MKKKKLAIIFGILVLLLIVGVVLADPIYQKVSHHPEVCGMCHVMDKYVETYNHEGELANTHKEADLVCKDCHKATVTEAMREAFVFVTGDYEFPFKEREKFGSAKSCLGECHDLEDIVEQSAYLKAYNPHDSHLGEMECNMCHKMHKPSVSFCADCHGEGWIPEVP</sequence>
<dbReference type="InterPro" id="IPR012286">
    <property type="entry name" value="Tetrahaem_cytochrome"/>
</dbReference>
<dbReference type="GO" id="GO:0030313">
    <property type="term" value="C:cell envelope"/>
    <property type="evidence" value="ECO:0007669"/>
    <property type="project" value="UniProtKB-SubCell"/>
</dbReference>
<dbReference type="SUPFAM" id="SSF48695">
    <property type="entry name" value="Multiheme cytochromes"/>
    <property type="match status" value="1"/>
</dbReference>
<evidence type="ECO:0000256" key="5">
    <source>
        <dbReference type="ARBA" id="ARBA00022723"/>
    </source>
</evidence>
<evidence type="ECO:0000256" key="7">
    <source>
        <dbReference type="ARBA" id="ARBA00023004"/>
    </source>
</evidence>
<reference evidence="9 10" key="1">
    <citation type="journal article" date="2010" name="Stand. Genomic Sci.">
        <title>Complete genome sequence of Denitrovibrio acetiphilus type strain (N2460).</title>
        <authorList>
            <person name="Kiss H."/>
            <person name="Lang E."/>
            <person name="Lapidus A."/>
            <person name="Copeland A."/>
            <person name="Nolan M."/>
            <person name="Glavina Del Rio T."/>
            <person name="Chen F."/>
            <person name="Lucas S."/>
            <person name="Tice H."/>
            <person name="Cheng J.F."/>
            <person name="Han C."/>
            <person name="Goodwin L."/>
            <person name="Pitluck S."/>
            <person name="Liolios K."/>
            <person name="Pati A."/>
            <person name="Ivanova N."/>
            <person name="Mavromatis K."/>
            <person name="Chen A."/>
            <person name="Palaniappan K."/>
            <person name="Land M."/>
            <person name="Hauser L."/>
            <person name="Chang Y.J."/>
            <person name="Jeffries C.D."/>
            <person name="Detter J.C."/>
            <person name="Brettin T."/>
            <person name="Spring S."/>
            <person name="Rohde M."/>
            <person name="Goker M."/>
            <person name="Woyke T."/>
            <person name="Bristow J."/>
            <person name="Eisen J.A."/>
            <person name="Markowitz V."/>
            <person name="Hugenholtz P."/>
            <person name="Kyrpides N.C."/>
            <person name="Klenk H.P."/>
        </authorList>
    </citation>
    <scope>NUCLEOTIDE SEQUENCE [LARGE SCALE GENOMIC DNA]</scope>
    <source>
        <strain evidence="10">DSM 12809 / NBRC 114555 / N2460</strain>
    </source>
</reference>
<dbReference type="KEGG" id="dap:Dacet_2167"/>
<name>D4H2D8_DENA2</name>
<keyword evidence="7" id="KW-0408">Iron</keyword>
<dbReference type="PaxDb" id="522772-Dacet_2167"/>
<keyword evidence="6" id="KW-0249">Electron transport</keyword>
<dbReference type="Pfam" id="PF14537">
    <property type="entry name" value="Cytochrom_c3_2"/>
    <property type="match status" value="1"/>
</dbReference>
<evidence type="ECO:0000256" key="3">
    <source>
        <dbReference type="ARBA" id="ARBA00022448"/>
    </source>
</evidence>
<comment type="cofactor">
    <cofactor evidence="1">
        <name>heme c</name>
        <dbReference type="ChEBI" id="CHEBI:61717"/>
    </cofactor>
</comment>
<dbReference type="STRING" id="522772.Dacet_2167"/>
<evidence type="ECO:0000256" key="2">
    <source>
        <dbReference type="ARBA" id="ARBA00004196"/>
    </source>
</evidence>
<dbReference type="InterPro" id="IPR036280">
    <property type="entry name" value="Multihaem_cyt_sf"/>
</dbReference>
<protein>
    <recommendedName>
        <fullName evidence="8">Tetrahaem cytochrome domain-containing protein</fullName>
    </recommendedName>
</protein>
<dbReference type="HOGENOM" id="CLU_107073_0_0_0"/>
<gene>
    <name evidence="9" type="ordered locus">Dacet_2167</name>
</gene>
<dbReference type="RefSeq" id="WP_013011432.1">
    <property type="nucleotide sequence ID" value="NC_013943.1"/>
</dbReference>
<keyword evidence="5" id="KW-0479">Metal-binding</keyword>
<comment type="subcellular location">
    <subcellularLocation>
        <location evidence="2">Cell envelope</location>
    </subcellularLocation>
</comment>
<feature type="domain" description="Tetrahaem cytochrome" evidence="8">
    <location>
        <begin position="101"/>
        <end position="157"/>
    </location>
</feature>
<dbReference type="InParanoid" id="D4H2D8"/>
<keyword evidence="10" id="KW-1185">Reference proteome</keyword>
<proteinExistence type="predicted"/>
<dbReference type="Gene3D" id="1.10.1130.10">
    <property type="entry name" value="Flavocytochrome C3, Chain A"/>
    <property type="match status" value="1"/>
</dbReference>
<accession>D4H2D8</accession>
<evidence type="ECO:0000256" key="1">
    <source>
        <dbReference type="ARBA" id="ARBA00001926"/>
    </source>
</evidence>
<dbReference type="FunCoup" id="D4H2D8">
    <property type="interactions" value="8"/>
</dbReference>
<evidence type="ECO:0000313" key="9">
    <source>
        <dbReference type="EMBL" id="ADD68929.1"/>
    </source>
</evidence>
<organism evidence="9 10">
    <name type="scientific">Denitrovibrio acetiphilus (strain DSM 12809 / NBRC 114555 / N2460)</name>
    <dbReference type="NCBI Taxonomy" id="522772"/>
    <lineage>
        <taxon>Bacteria</taxon>
        <taxon>Pseudomonadati</taxon>
        <taxon>Deferribacterota</taxon>
        <taxon>Deferribacteres</taxon>
        <taxon>Deferribacterales</taxon>
        <taxon>Geovibrionaceae</taxon>
        <taxon>Denitrovibrio</taxon>
    </lineage>
</organism>
<dbReference type="EMBL" id="CP001968">
    <property type="protein sequence ID" value="ADD68929.1"/>
    <property type="molecule type" value="Genomic_DNA"/>
</dbReference>
<evidence type="ECO:0000313" key="10">
    <source>
        <dbReference type="Proteomes" id="UP000002012"/>
    </source>
</evidence>
<dbReference type="eggNOG" id="COG3005">
    <property type="taxonomic scope" value="Bacteria"/>
</dbReference>
<dbReference type="Proteomes" id="UP000002012">
    <property type="component" value="Chromosome"/>
</dbReference>
<keyword evidence="3" id="KW-0813">Transport</keyword>
<evidence type="ECO:0000259" key="8">
    <source>
        <dbReference type="Pfam" id="PF14537"/>
    </source>
</evidence>
<evidence type="ECO:0000256" key="4">
    <source>
        <dbReference type="ARBA" id="ARBA00022617"/>
    </source>
</evidence>
<dbReference type="AlphaFoldDB" id="D4H2D8"/>
<keyword evidence="4" id="KW-0349">Heme</keyword>
<dbReference type="GO" id="GO:0046872">
    <property type="term" value="F:metal ion binding"/>
    <property type="evidence" value="ECO:0007669"/>
    <property type="project" value="UniProtKB-KW"/>
</dbReference>